<geneLocation type="plasmid" evidence="2">
    <name>pthaf100_a</name>
</geneLocation>
<gene>
    <name evidence="1" type="ORF">FIV01_17085</name>
</gene>
<dbReference type="KEGG" id="vaq:FIV01_17085"/>
<evidence type="ECO:0000313" key="2">
    <source>
        <dbReference type="Proteomes" id="UP000326936"/>
    </source>
</evidence>
<accession>A0A5P9CQN2</accession>
<reference evidence="1 2" key="1">
    <citation type="submission" date="2019-10" db="EMBL/GenBank/DDBJ databases">
        <title>Complete genome sequence of Vibrio sp. strain THAF100, isolated from non-filtered water from the water column of tank 6 of a marine aquarium containing stony-coral fragments. Water maintained at 26 degree C.</title>
        <authorList>
            <person name="Ruckert C."/>
            <person name="Franco A."/>
            <person name="Kalinowski J."/>
            <person name="Glaeser S."/>
        </authorList>
    </citation>
    <scope>NUCLEOTIDE SEQUENCE [LARGE SCALE GENOMIC DNA]</scope>
    <source>
        <strain evidence="1 2">THAF100</strain>
        <plasmid evidence="2">pthaf100_a</plasmid>
    </source>
</reference>
<dbReference type="AlphaFoldDB" id="A0A5P9CQN2"/>
<sequence>MTDFANLLNKIGASSLPAILEHPMLWQQFLQQHSPLFTNVKQAKANKDPESHLLGVLTKAHVESSSRVNINQESVTAMWQALNTNLGEQHAKRFKYQEHTMLYLITHVWLYLQGYLKMDFSLANEYAQTTANTLSELSSLNIDETRTQFMASFYLGLENTPKTSKTHTVMHWLKRYFK</sequence>
<dbReference type="EMBL" id="CP045351">
    <property type="protein sequence ID" value="QFT28107.1"/>
    <property type="molecule type" value="Genomic_DNA"/>
</dbReference>
<dbReference type="RefSeq" id="WP_246210516.1">
    <property type="nucleotide sequence ID" value="NZ_CBCSDK010000008.1"/>
</dbReference>
<keyword evidence="2" id="KW-1185">Reference proteome</keyword>
<organism evidence="1 2">
    <name type="scientific">Vibrio aquimaris</name>
    <dbReference type="NCBI Taxonomy" id="2587862"/>
    <lineage>
        <taxon>Bacteria</taxon>
        <taxon>Pseudomonadati</taxon>
        <taxon>Pseudomonadota</taxon>
        <taxon>Gammaproteobacteria</taxon>
        <taxon>Vibrionales</taxon>
        <taxon>Vibrionaceae</taxon>
        <taxon>Vibrio</taxon>
    </lineage>
</organism>
<proteinExistence type="predicted"/>
<evidence type="ECO:0000313" key="1">
    <source>
        <dbReference type="EMBL" id="QFT28107.1"/>
    </source>
</evidence>
<keyword evidence="1" id="KW-0614">Plasmid</keyword>
<dbReference type="Proteomes" id="UP000326936">
    <property type="component" value="Plasmid pTHAF100_a"/>
</dbReference>
<protein>
    <submittedName>
        <fullName evidence="1">Uncharacterized protein</fullName>
    </submittedName>
</protein>
<name>A0A5P9CQN2_9VIBR</name>